<gene>
    <name evidence="5" type="ORF">PACLA_8A000102</name>
</gene>
<protein>
    <submittedName>
        <fullName evidence="5">ATP-dependent DNA helicase PIF1</fullName>
    </submittedName>
</protein>
<dbReference type="Gene3D" id="3.40.50.300">
    <property type="entry name" value="P-loop containing nucleotide triphosphate hydrolases"/>
    <property type="match status" value="2"/>
</dbReference>
<reference evidence="5" key="1">
    <citation type="submission" date="2020-04" db="EMBL/GenBank/DDBJ databases">
        <authorList>
            <person name="Alioto T."/>
            <person name="Alioto T."/>
            <person name="Gomez Garrido J."/>
        </authorList>
    </citation>
    <scope>NUCLEOTIDE SEQUENCE</scope>
    <source>
        <strain evidence="5">A484AB</strain>
    </source>
</reference>
<evidence type="ECO:0000256" key="2">
    <source>
        <dbReference type="ARBA" id="ARBA00022801"/>
    </source>
</evidence>
<dbReference type="InterPro" id="IPR051055">
    <property type="entry name" value="PIF1_helicase"/>
</dbReference>
<dbReference type="PANTHER" id="PTHR47642">
    <property type="entry name" value="ATP-DEPENDENT DNA HELICASE"/>
    <property type="match status" value="1"/>
</dbReference>
<dbReference type="Proteomes" id="UP001152795">
    <property type="component" value="Unassembled WGS sequence"/>
</dbReference>
<accession>A0A7D9JWX8</accession>
<dbReference type="OrthoDB" id="272985at2759"/>
<dbReference type="Gene3D" id="2.30.30.940">
    <property type="match status" value="1"/>
</dbReference>
<dbReference type="GO" id="GO:0016787">
    <property type="term" value="F:hydrolase activity"/>
    <property type="evidence" value="ECO:0007669"/>
    <property type="project" value="UniProtKB-KW"/>
</dbReference>
<dbReference type="Pfam" id="PF02689">
    <property type="entry name" value="Herpes_Helicase"/>
    <property type="match status" value="1"/>
</dbReference>
<keyword evidence="2" id="KW-0378">Hydrolase</keyword>
<proteinExistence type="predicted"/>
<evidence type="ECO:0000256" key="3">
    <source>
        <dbReference type="ARBA" id="ARBA00022806"/>
    </source>
</evidence>
<dbReference type="EMBL" id="CACRXK020022979">
    <property type="protein sequence ID" value="CAB4037352.1"/>
    <property type="molecule type" value="Genomic_DNA"/>
</dbReference>
<dbReference type="InterPro" id="IPR027417">
    <property type="entry name" value="P-loop_NTPase"/>
</dbReference>
<dbReference type="SUPFAM" id="SSF52540">
    <property type="entry name" value="P-loop containing nucleoside triphosphate hydrolases"/>
    <property type="match status" value="2"/>
</dbReference>
<name>A0A7D9JWX8_PARCT</name>
<evidence type="ECO:0000256" key="4">
    <source>
        <dbReference type="ARBA" id="ARBA00022840"/>
    </source>
</evidence>
<keyword evidence="1" id="KW-0547">Nucleotide-binding</keyword>
<comment type="caution">
    <text evidence="5">The sequence shown here is derived from an EMBL/GenBank/DDBJ whole genome shotgun (WGS) entry which is preliminary data.</text>
</comment>
<sequence>MTGRAPTALSGFETIHIAHVLEQLVRGYLTGTNQSSWKKHILSYGNRSAISNINTYYYRFEFQQRGTVHLHLLVWLKNISETQFKLIRGDIPYENKQLAFLVKKLQPSDKDVLPLNNNPTSIETINDQKVLQISHPAESFAMNLRGYIETILPTLSCRMDVQTTDGKGMILRYVTSYVSKWHDAFSNDALYSTHVAPYQAAYVHVKQMKPCEPEMWLHLTSIKMSWTCSRTKEYIVPLSSTIANNTIHAKYLTRPISMTNLSFLMWLRTVDTTKSNCLPYKSGSTLVSIKMVSPFNDEYFFQHLLMNHPHNATAQLFHPQLDELPCRIKFFASAVKLNSTFWNHLPSISEYFEKQGNKSYYVATLCAYIRSLHDTMYLWQKRVLSSTQLNSECPSDTTYLLDNFQNMIFLRISLFLQCRDEYYTNDNLYTDSDDEHDENNSEHNEDSPANNNPRDTQTFWRKFVLITGRHGTGKSQTICHTISTCLEQQRKALLAAPTGILAARYRNIFGSKIDADTVHSAFHFPVSPDEHPTINWNISSYDIVIIDEISMIPKTIFDHIIRTMQQIPIRPILVLAGDVQQQQPIETMDGQICQVESILSEPRFMSIVEHYKLTQQYRVLDEEYERFIQHIRYWRPTQQLLDQMQQGRVICQQSEPTDDEIYNVVSQNPDSTVLTVSKRACHKVNQAVIARLFAHQVPLAHVQCDNETTDIPIYKNMRVIITQNRDKSNGVVNGQEGTVHCIENETIFLKLANEKIVAVYPVTYQNLENVVKYCYPLMPSYALTITKSQGMNLKTVIIWFDCNKLPTGSAYVALSRIRRRRDLILLTPMLENHVTPVTIG</sequence>
<evidence type="ECO:0000313" key="5">
    <source>
        <dbReference type="EMBL" id="CAB4037352.1"/>
    </source>
</evidence>
<keyword evidence="6" id="KW-1185">Reference proteome</keyword>
<dbReference type="InterPro" id="IPR003840">
    <property type="entry name" value="DNA_helicase_dom"/>
</dbReference>
<keyword evidence="3 5" id="KW-0347">Helicase</keyword>
<organism evidence="5 6">
    <name type="scientific">Paramuricea clavata</name>
    <name type="common">Red gorgonian</name>
    <name type="synonym">Violescent sea-whip</name>
    <dbReference type="NCBI Taxonomy" id="317549"/>
    <lineage>
        <taxon>Eukaryota</taxon>
        <taxon>Metazoa</taxon>
        <taxon>Cnidaria</taxon>
        <taxon>Anthozoa</taxon>
        <taxon>Octocorallia</taxon>
        <taxon>Malacalcyonacea</taxon>
        <taxon>Plexauridae</taxon>
        <taxon>Paramuricea</taxon>
    </lineage>
</organism>
<evidence type="ECO:0000256" key="1">
    <source>
        <dbReference type="ARBA" id="ARBA00022741"/>
    </source>
</evidence>
<dbReference type="AlphaFoldDB" id="A0A7D9JWX8"/>
<dbReference type="Pfam" id="PF13604">
    <property type="entry name" value="AAA_30"/>
    <property type="match status" value="1"/>
</dbReference>
<keyword evidence="4" id="KW-0067">ATP-binding</keyword>
<evidence type="ECO:0000313" key="6">
    <source>
        <dbReference type="Proteomes" id="UP001152795"/>
    </source>
</evidence>
<dbReference type="GO" id="GO:0004386">
    <property type="term" value="F:helicase activity"/>
    <property type="evidence" value="ECO:0007669"/>
    <property type="project" value="UniProtKB-KW"/>
</dbReference>
<dbReference type="GO" id="GO:0005524">
    <property type="term" value="F:ATP binding"/>
    <property type="evidence" value="ECO:0007669"/>
    <property type="project" value="UniProtKB-KW"/>
</dbReference>